<accession>A0A248LPQ4</accession>
<reference evidence="14 16" key="4">
    <citation type="submission" date="2021-10" db="EMBL/GenBank/DDBJ databases">
        <title>Whole-genome sequencing analysis of Laribacter hongkongensis: virulence gene profiles, carbohydrate-active enzyme prediction, and antimicrobial resistance characterization.</title>
        <authorList>
            <person name="Yuan P."/>
            <person name="Zhan Y."/>
            <person name="Chen D."/>
        </authorList>
    </citation>
    <scope>NUCLEOTIDE SEQUENCE [LARGE SCALE GENOMIC DNA]</scope>
    <source>
        <strain evidence="14 16">W67</strain>
    </source>
</reference>
<evidence type="ECO:0000256" key="11">
    <source>
        <dbReference type="SAM" id="MobiDB-lite"/>
    </source>
</evidence>
<dbReference type="HAMAP" id="MF_00321">
    <property type="entry name" value="GTPase_EngB"/>
    <property type="match status" value="1"/>
</dbReference>
<dbReference type="NCBIfam" id="TIGR03598">
    <property type="entry name" value="GTPase_YsxC"/>
    <property type="match status" value="1"/>
</dbReference>
<dbReference type="Proteomes" id="UP001200247">
    <property type="component" value="Unassembled WGS sequence"/>
</dbReference>
<dbReference type="InterPro" id="IPR019987">
    <property type="entry name" value="GTP-bd_ribosome_bio_YsxC"/>
</dbReference>
<evidence type="ECO:0000256" key="1">
    <source>
        <dbReference type="ARBA" id="ARBA00001946"/>
    </source>
</evidence>
<keyword evidence="5 10" id="KW-0547">Nucleotide-binding</keyword>
<evidence type="ECO:0000256" key="9">
    <source>
        <dbReference type="ARBA" id="ARBA00023306"/>
    </source>
</evidence>
<dbReference type="FunFam" id="3.40.50.300:FF:000098">
    <property type="entry name" value="Probable GTP-binding protein EngB"/>
    <property type="match status" value="1"/>
</dbReference>
<name>A0A248LPQ4_9NEIS</name>
<reference evidence="15" key="2">
    <citation type="submission" date="2017-06" db="EMBL/GenBank/DDBJ databases">
        <title>Whole genome sequence of Laribacter hongkongensis LHGZ1.</title>
        <authorList>
            <person name="Chen D."/>
            <person name="Wu H."/>
            <person name="Chen J."/>
        </authorList>
    </citation>
    <scope>NUCLEOTIDE SEQUENCE [LARGE SCALE GENOMIC DNA]</scope>
    <source>
        <strain evidence="15">LHGZ1</strain>
    </source>
</reference>
<evidence type="ECO:0000256" key="3">
    <source>
        <dbReference type="ARBA" id="ARBA00022618"/>
    </source>
</evidence>
<feature type="compositionally biased region" description="Basic and acidic residues" evidence="11">
    <location>
        <begin position="212"/>
        <end position="222"/>
    </location>
</feature>
<keyword evidence="7 10" id="KW-0342">GTP-binding</keyword>
<dbReference type="SMR" id="A0A248LPQ4"/>
<dbReference type="GO" id="GO:0000917">
    <property type="term" value="P:division septum assembly"/>
    <property type="evidence" value="ECO:0007669"/>
    <property type="project" value="UniProtKB-KW"/>
</dbReference>
<sequence>MPLFQNATFFTTVNHLRDLPPTSAEIAFVGRSNAGKSSAINALANRTRLAYVSKTPGRTQHINFFRLASHFDYFLVDLPGYGYAEVPESVRAHWVELLGRYLQTRESLIGLLLIMDARHPLKELDMRMLDFFRMRGQPVHILLSKSDKMNRQEQNKTLATVRQALAGYPQVSIQLFSSSKKQGLEQVETVVAGWFAGLEARQADELTDGEPDDRTPDPDSAS</sequence>
<evidence type="ECO:0000313" key="16">
    <source>
        <dbReference type="Proteomes" id="UP001200247"/>
    </source>
</evidence>
<keyword evidence="6" id="KW-0460">Magnesium</keyword>
<dbReference type="Proteomes" id="UP000197424">
    <property type="component" value="Chromosome"/>
</dbReference>
<dbReference type="GO" id="GO:0005525">
    <property type="term" value="F:GTP binding"/>
    <property type="evidence" value="ECO:0007669"/>
    <property type="project" value="UniProtKB-UniRule"/>
</dbReference>
<keyword evidence="8 10" id="KW-0717">Septation</keyword>
<dbReference type="GO" id="GO:0046872">
    <property type="term" value="F:metal ion binding"/>
    <property type="evidence" value="ECO:0007669"/>
    <property type="project" value="UniProtKB-KW"/>
</dbReference>
<keyword evidence="4" id="KW-0479">Metal-binding</keyword>
<feature type="domain" description="EngB-type G" evidence="12">
    <location>
        <begin position="22"/>
        <end position="197"/>
    </location>
</feature>
<dbReference type="InterPro" id="IPR027417">
    <property type="entry name" value="P-loop_NTPase"/>
</dbReference>
<dbReference type="EMBL" id="CP022115">
    <property type="protein sequence ID" value="ASJ26113.1"/>
    <property type="molecule type" value="Genomic_DNA"/>
</dbReference>
<evidence type="ECO:0000259" key="12">
    <source>
        <dbReference type="PROSITE" id="PS51706"/>
    </source>
</evidence>
<dbReference type="Gene3D" id="3.40.50.300">
    <property type="entry name" value="P-loop containing nucleotide triphosphate hydrolases"/>
    <property type="match status" value="1"/>
</dbReference>
<dbReference type="CDD" id="cd01876">
    <property type="entry name" value="YihA_EngB"/>
    <property type="match status" value="1"/>
</dbReference>
<gene>
    <name evidence="10 13" type="primary">engB</name>
    <name evidence="14" type="synonym">yihA</name>
    <name evidence="14" type="ORF">LH440_03195</name>
    <name evidence="13" type="ORF">LHGZ1_3282</name>
</gene>
<dbReference type="SUPFAM" id="SSF52540">
    <property type="entry name" value="P-loop containing nucleoside triphosphate hydrolases"/>
    <property type="match status" value="1"/>
</dbReference>
<comment type="function">
    <text evidence="10">Necessary for normal cell division and for the maintenance of normal septation.</text>
</comment>
<dbReference type="PANTHER" id="PTHR11649:SF13">
    <property type="entry name" value="ENGB-TYPE G DOMAIN-CONTAINING PROTEIN"/>
    <property type="match status" value="1"/>
</dbReference>
<keyword evidence="9 10" id="KW-0131">Cell cycle</keyword>
<evidence type="ECO:0000256" key="7">
    <source>
        <dbReference type="ARBA" id="ARBA00023134"/>
    </source>
</evidence>
<dbReference type="InterPro" id="IPR030393">
    <property type="entry name" value="G_ENGB_dom"/>
</dbReference>
<dbReference type="RefSeq" id="WP_012698536.1">
    <property type="nucleotide sequence ID" value="NZ_CP022115.1"/>
</dbReference>
<dbReference type="InterPro" id="IPR006073">
    <property type="entry name" value="GTP-bd"/>
</dbReference>
<dbReference type="Pfam" id="PF01926">
    <property type="entry name" value="MMR_HSR1"/>
    <property type="match status" value="1"/>
</dbReference>
<comment type="cofactor">
    <cofactor evidence="1">
        <name>Mg(2+)</name>
        <dbReference type="ChEBI" id="CHEBI:18420"/>
    </cofactor>
</comment>
<evidence type="ECO:0000313" key="15">
    <source>
        <dbReference type="Proteomes" id="UP000197424"/>
    </source>
</evidence>
<reference evidence="13" key="3">
    <citation type="submission" date="2017-06" db="EMBL/GenBank/DDBJ databases">
        <authorList>
            <person name="Kim H.J."/>
            <person name="Triplett B.A."/>
        </authorList>
    </citation>
    <scope>NUCLEOTIDE SEQUENCE</scope>
    <source>
        <strain evidence="13">HLGZ1</strain>
    </source>
</reference>
<evidence type="ECO:0000256" key="8">
    <source>
        <dbReference type="ARBA" id="ARBA00023210"/>
    </source>
</evidence>
<dbReference type="OrthoDB" id="9804921at2"/>
<reference evidence="13" key="1">
    <citation type="journal article" date="2017" name="J. Antimicrob. Chemother.">
        <title>Emergence and genomic analysis of MDR Laribacter hongkongensis strain HLGZ1 from Guangzhou, China.</title>
        <authorList>
            <person name="Wu H.K."/>
            <person name="Chen J.H."/>
            <person name="Yang L."/>
            <person name="Li A.R."/>
            <person name="Su D.H."/>
            <person name="Lin Y.P."/>
            <person name="Chen D.Q."/>
        </authorList>
    </citation>
    <scope>NUCLEOTIDE SEQUENCE</scope>
    <source>
        <strain evidence="13">HLGZ1</strain>
    </source>
</reference>
<dbReference type="OMA" id="AKVDQCP"/>
<dbReference type="PANTHER" id="PTHR11649">
    <property type="entry name" value="MSS1/TRME-RELATED GTP-BINDING PROTEIN"/>
    <property type="match status" value="1"/>
</dbReference>
<dbReference type="PROSITE" id="PS51706">
    <property type="entry name" value="G_ENGB"/>
    <property type="match status" value="1"/>
</dbReference>
<comment type="similarity">
    <text evidence="2 10">Belongs to the TRAFAC class TrmE-Era-EngA-EngB-Septin-like GTPase superfamily. EngB GTPase family.</text>
</comment>
<feature type="region of interest" description="Disordered" evidence="11">
    <location>
        <begin position="201"/>
        <end position="222"/>
    </location>
</feature>
<organism evidence="13 15">
    <name type="scientific">Laribacter hongkongensis</name>
    <dbReference type="NCBI Taxonomy" id="168471"/>
    <lineage>
        <taxon>Bacteria</taxon>
        <taxon>Pseudomonadati</taxon>
        <taxon>Pseudomonadota</taxon>
        <taxon>Betaproteobacteria</taxon>
        <taxon>Neisseriales</taxon>
        <taxon>Aquaspirillaceae</taxon>
        <taxon>Laribacter</taxon>
    </lineage>
</organism>
<evidence type="ECO:0000256" key="4">
    <source>
        <dbReference type="ARBA" id="ARBA00022723"/>
    </source>
</evidence>
<dbReference type="EMBL" id="JAJAXM010000004">
    <property type="protein sequence ID" value="MCG9024922.1"/>
    <property type="molecule type" value="Genomic_DNA"/>
</dbReference>
<dbReference type="GO" id="GO:0005829">
    <property type="term" value="C:cytosol"/>
    <property type="evidence" value="ECO:0007669"/>
    <property type="project" value="TreeGrafter"/>
</dbReference>
<evidence type="ECO:0000256" key="2">
    <source>
        <dbReference type="ARBA" id="ARBA00009638"/>
    </source>
</evidence>
<dbReference type="AlphaFoldDB" id="A0A248LPQ4"/>
<keyword evidence="3 10" id="KW-0132">Cell division</keyword>
<evidence type="ECO:0000256" key="5">
    <source>
        <dbReference type="ARBA" id="ARBA00022741"/>
    </source>
</evidence>
<evidence type="ECO:0000256" key="10">
    <source>
        <dbReference type="HAMAP-Rule" id="MF_00321"/>
    </source>
</evidence>
<protein>
    <recommendedName>
        <fullName evidence="10">Probable GTP-binding protein EngB</fullName>
    </recommendedName>
</protein>
<evidence type="ECO:0000313" key="14">
    <source>
        <dbReference type="EMBL" id="MCG9024922.1"/>
    </source>
</evidence>
<proteinExistence type="inferred from homology"/>
<evidence type="ECO:0000256" key="6">
    <source>
        <dbReference type="ARBA" id="ARBA00022842"/>
    </source>
</evidence>
<evidence type="ECO:0000313" key="13">
    <source>
        <dbReference type="EMBL" id="ASJ26113.1"/>
    </source>
</evidence>